<evidence type="ECO:0000313" key="2">
    <source>
        <dbReference type="Proteomes" id="UP000015453"/>
    </source>
</evidence>
<sequence length="145" mass="16491">VDECNRFLRADQEIFASRNAAGDRWFQRSQQHDRTRRIREGVQRNARRRSRPSCGETARGEAAFLREIHLAVHKNLLRLVGFCTTSTEKILVYHPFMQNLSAASRSRDLKPGEEGLNWETRRGIAGWDCSSIFTSIAIPGSSTAT</sequence>
<evidence type="ECO:0000313" key="1">
    <source>
        <dbReference type="EMBL" id="EPS62563.1"/>
    </source>
</evidence>
<organism evidence="1 2">
    <name type="scientific">Genlisea aurea</name>
    <dbReference type="NCBI Taxonomy" id="192259"/>
    <lineage>
        <taxon>Eukaryota</taxon>
        <taxon>Viridiplantae</taxon>
        <taxon>Streptophyta</taxon>
        <taxon>Embryophyta</taxon>
        <taxon>Tracheophyta</taxon>
        <taxon>Spermatophyta</taxon>
        <taxon>Magnoliopsida</taxon>
        <taxon>eudicotyledons</taxon>
        <taxon>Gunneridae</taxon>
        <taxon>Pentapetalae</taxon>
        <taxon>asterids</taxon>
        <taxon>lamiids</taxon>
        <taxon>Lamiales</taxon>
        <taxon>Lentibulariaceae</taxon>
        <taxon>Genlisea</taxon>
    </lineage>
</organism>
<name>S8DIE4_9LAMI</name>
<dbReference type="EMBL" id="AUSU01006057">
    <property type="protein sequence ID" value="EPS62563.1"/>
    <property type="molecule type" value="Genomic_DNA"/>
</dbReference>
<accession>S8DIE4</accession>
<keyword evidence="2" id="KW-1185">Reference proteome</keyword>
<comment type="caution">
    <text evidence="1">The sequence shown here is derived from an EMBL/GenBank/DDBJ whole genome shotgun (WGS) entry which is preliminary data.</text>
</comment>
<dbReference type="OrthoDB" id="1699285at2759"/>
<reference evidence="1 2" key="1">
    <citation type="journal article" date="2013" name="BMC Genomics">
        <title>The miniature genome of a carnivorous plant Genlisea aurea contains a low number of genes and short non-coding sequences.</title>
        <authorList>
            <person name="Leushkin E.V."/>
            <person name="Sutormin R.A."/>
            <person name="Nabieva E.R."/>
            <person name="Penin A.A."/>
            <person name="Kondrashov A.S."/>
            <person name="Logacheva M.D."/>
        </authorList>
    </citation>
    <scope>NUCLEOTIDE SEQUENCE [LARGE SCALE GENOMIC DNA]</scope>
</reference>
<feature type="non-terminal residue" evidence="1">
    <location>
        <position position="1"/>
    </location>
</feature>
<dbReference type="Proteomes" id="UP000015453">
    <property type="component" value="Unassembled WGS sequence"/>
</dbReference>
<dbReference type="AlphaFoldDB" id="S8DIE4"/>
<proteinExistence type="predicted"/>
<gene>
    <name evidence="1" type="ORF">M569_12226</name>
</gene>
<protein>
    <submittedName>
        <fullName evidence="1">Uncharacterized protein</fullName>
    </submittedName>
</protein>
<dbReference type="Gene3D" id="1.10.510.10">
    <property type="entry name" value="Transferase(Phosphotransferase) domain 1"/>
    <property type="match status" value="1"/>
</dbReference>